<reference evidence="2" key="1">
    <citation type="submission" date="2022-10" db="EMBL/GenBank/DDBJ databases">
        <title>Vagococcus sp. isolated from poultry meat.</title>
        <authorList>
            <person name="Johansson P."/>
            <person name="Bjorkroth J."/>
        </authorList>
    </citation>
    <scope>NUCLEOTIDE SEQUENCE</scope>
    <source>
        <strain evidence="2">PNs007</strain>
    </source>
</reference>
<dbReference type="CDD" id="cd04301">
    <property type="entry name" value="NAT_SF"/>
    <property type="match status" value="1"/>
</dbReference>
<protein>
    <submittedName>
        <fullName evidence="2">GNAT family N-acetyltransferase</fullName>
    </submittedName>
</protein>
<feature type="domain" description="N-acetyltransferase" evidence="1">
    <location>
        <begin position="1"/>
        <end position="139"/>
    </location>
</feature>
<sequence length="153" mass="17357">MIKRLSNDESLPWHLLLEADPEKELVEEYLSESIILGYQSKILNRITGVLVLKKQQLDLYEIMNVSVDEVEQGRGIGTLLIKNALAAVSNETEGNCRVQVKTGDTSKPALALYKKNGFEIKEVVENYFIENYSEPIFEEGVLLKNQVILEKMV</sequence>
<dbReference type="InterPro" id="IPR000182">
    <property type="entry name" value="GNAT_dom"/>
</dbReference>
<keyword evidence="3" id="KW-1185">Reference proteome</keyword>
<comment type="caution">
    <text evidence="2">The sequence shown here is derived from an EMBL/GenBank/DDBJ whole genome shotgun (WGS) entry which is preliminary data.</text>
</comment>
<evidence type="ECO:0000259" key="1">
    <source>
        <dbReference type="PROSITE" id="PS51186"/>
    </source>
</evidence>
<accession>A0ABT5X379</accession>
<name>A0ABT5X379_9ENTE</name>
<dbReference type="SUPFAM" id="SSF55729">
    <property type="entry name" value="Acyl-CoA N-acyltransferases (Nat)"/>
    <property type="match status" value="1"/>
</dbReference>
<dbReference type="Pfam" id="PF00583">
    <property type="entry name" value="Acetyltransf_1"/>
    <property type="match status" value="1"/>
</dbReference>
<evidence type="ECO:0000313" key="2">
    <source>
        <dbReference type="EMBL" id="MDF0480372.1"/>
    </source>
</evidence>
<evidence type="ECO:0000313" key="3">
    <source>
        <dbReference type="Proteomes" id="UP001147148"/>
    </source>
</evidence>
<dbReference type="InterPro" id="IPR016181">
    <property type="entry name" value="Acyl_CoA_acyltransferase"/>
</dbReference>
<proteinExistence type="predicted"/>
<dbReference type="EMBL" id="JAPDSH010000006">
    <property type="protein sequence ID" value="MDF0480372.1"/>
    <property type="molecule type" value="Genomic_DNA"/>
</dbReference>
<dbReference type="Gene3D" id="3.40.630.30">
    <property type="match status" value="1"/>
</dbReference>
<dbReference type="RefSeq" id="WP_275471941.1">
    <property type="nucleotide sequence ID" value="NZ_JAPDSH010000006.1"/>
</dbReference>
<organism evidence="2 3">
    <name type="scientific">Vagococcus proximus</name>
    <dbReference type="NCBI Taxonomy" id="2991417"/>
    <lineage>
        <taxon>Bacteria</taxon>
        <taxon>Bacillati</taxon>
        <taxon>Bacillota</taxon>
        <taxon>Bacilli</taxon>
        <taxon>Lactobacillales</taxon>
        <taxon>Enterococcaceae</taxon>
        <taxon>Vagococcus</taxon>
    </lineage>
</organism>
<dbReference type="PROSITE" id="PS51186">
    <property type="entry name" value="GNAT"/>
    <property type="match status" value="1"/>
</dbReference>
<gene>
    <name evidence="2" type="ORF">OL233_08750</name>
</gene>
<dbReference type="Proteomes" id="UP001147148">
    <property type="component" value="Unassembled WGS sequence"/>
</dbReference>